<name>W9SMZ3_9ROSA</name>
<organism evidence="2 3">
    <name type="scientific">Morus notabilis</name>
    <dbReference type="NCBI Taxonomy" id="981085"/>
    <lineage>
        <taxon>Eukaryota</taxon>
        <taxon>Viridiplantae</taxon>
        <taxon>Streptophyta</taxon>
        <taxon>Embryophyta</taxon>
        <taxon>Tracheophyta</taxon>
        <taxon>Spermatophyta</taxon>
        <taxon>Magnoliopsida</taxon>
        <taxon>eudicotyledons</taxon>
        <taxon>Gunneridae</taxon>
        <taxon>Pentapetalae</taxon>
        <taxon>rosids</taxon>
        <taxon>fabids</taxon>
        <taxon>Rosales</taxon>
        <taxon>Moraceae</taxon>
        <taxon>Moreae</taxon>
        <taxon>Morus</taxon>
    </lineage>
</organism>
<gene>
    <name evidence="2" type="ORF">L484_023173</name>
</gene>
<dbReference type="Proteomes" id="UP000030645">
    <property type="component" value="Unassembled WGS sequence"/>
</dbReference>
<feature type="region of interest" description="Disordered" evidence="1">
    <location>
        <begin position="1"/>
        <end position="20"/>
    </location>
</feature>
<evidence type="ECO:0000313" key="2">
    <source>
        <dbReference type="EMBL" id="EXC17819.1"/>
    </source>
</evidence>
<protein>
    <submittedName>
        <fullName evidence="2">Uncharacterized protein</fullName>
    </submittedName>
</protein>
<dbReference type="AlphaFoldDB" id="W9SMZ3"/>
<dbReference type="EMBL" id="KE345823">
    <property type="protein sequence ID" value="EXC17819.1"/>
    <property type="molecule type" value="Genomic_DNA"/>
</dbReference>
<evidence type="ECO:0000313" key="3">
    <source>
        <dbReference type="Proteomes" id="UP000030645"/>
    </source>
</evidence>
<sequence length="72" mass="7848">MATGLISTESNKLKQSAPPNDEIQNMLNQFDVNGDGSKLKARRFCRGSSTCDGSFAYTLQSPTFAQESEITL</sequence>
<accession>W9SMZ3</accession>
<reference evidence="3" key="1">
    <citation type="submission" date="2013-01" db="EMBL/GenBank/DDBJ databases">
        <title>Draft Genome Sequence of a Mulberry Tree, Morus notabilis C.K. Schneid.</title>
        <authorList>
            <person name="He N."/>
            <person name="Zhao S."/>
        </authorList>
    </citation>
    <scope>NUCLEOTIDE SEQUENCE</scope>
</reference>
<proteinExistence type="predicted"/>
<evidence type="ECO:0000256" key="1">
    <source>
        <dbReference type="SAM" id="MobiDB-lite"/>
    </source>
</evidence>
<keyword evidence="3" id="KW-1185">Reference proteome</keyword>